<dbReference type="InterPro" id="IPR025554">
    <property type="entry name" value="DUF4140"/>
</dbReference>
<feature type="chain" id="PRO_5045827484" description="DUF4139 domain-containing protein" evidence="2">
    <location>
        <begin position="20"/>
        <end position="533"/>
    </location>
</feature>
<evidence type="ECO:0000313" key="5">
    <source>
        <dbReference type="EMBL" id="AQS48892.1"/>
    </source>
</evidence>
<sequence>MRITLTAALMAATALPALADTIEAPGKITAVTLFPQGAQVVRQVEVKAPEGSHDLLVPGFPEGTDISTLRVSGDGVQIGAVSLISGRAPATSGTESAAVKAARDRLASAKEALAEKEDAVAVIRAKAQAARDQITYLKNTDSQVTAPEQLRALAQMVEDQILSATERAIAAEAEARRAEAALDPAKEAVKQARAALDALLNPAKDREMLSAKVQGSGTLTITSYVNNAGWQPSYDLRLDRDKGAVDMERFVSVHQATGEDWRNVDLTLSTARPGGRAEPGEVYPRLAHIGDPDAPPAPVPMKRSLAASDGAAAPMAEAAISDRADLQMQGETVTYHYPSAVDLRDGVDDLRLSLDSKTLPMEVFAEAAPLTDPQAYRVAEGKNGTGEILLPGPANLYADGALVGQSHLPMVAAGDDLTLGFGPIEGIRVDRRMPDTMEGDSGFISKSNERREVVEIEVKNLTDKGWPMRVIDRVPYSEQEDLKITTKATPPASETDYDHRRGVLAWRFDLGADETKTIRTETTLSWPTDKVLR</sequence>
<feature type="domain" description="DUF4139" evidence="3">
    <location>
        <begin position="219"/>
        <end position="527"/>
    </location>
</feature>
<gene>
    <name evidence="5" type="ORF">BMG03_14645</name>
</gene>
<dbReference type="PANTHER" id="PTHR31005">
    <property type="entry name" value="DUF4139 DOMAIN-CONTAINING PROTEIN"/>
    <property type="match status" value="1"/>
</dbReference>
<evidence type="ECO:0000259" key="3">
    <source>
        <dbReference type="Pfam" id="PF13598"/>
    </source>
</evidence>
<evidence type="ECO:0000256" key="1">
    <source>
        <dbReference type="SAM" id="Coils"/>
    </source>
</evidence>
<accession>A0ABN4XFA6</accession>
<dbReference type="Pfam" id="PF13598">
    <property type="entry name" value="DUF4139"/>
    <property type="match status" value="1"/>
</dbReference>
<dbReference type="Proteomes" id="UP000185622">
    <property type="component" value="Chromosome"/>
</dbReference>
<reference evidence="5 6" key="1">
    <citation type="submission" date="2017-01" db="EMBL/GenBank/DDBJ databases">
        <title>The complete genome sequence of a sulfur-oxidizing marine bacterium Thioclava sp. 25B10_4T.</title>
        <authorList>
            <person name="Liu Y."/>
            <person name="Lai Q."/>
            <person name="Shao Z."/>
        </authorList>
    </citation>
    <scope>NUCLEOTIDE SEQUENCE [LARGE SCALE GENOMIC DNA]</scope>
    <source>
        <strain evidence="5 6">25B10_4</strain>
    </source>
</reference>
<proteinExistence type="predicted"/>
<evidence type="ECO:0000313" key="6">
    <source>
        <dbReference type="Proteomes" id="UP000185622"/>
    </source>
</evidence>
<dbReference type="InterPro" id="IPR011935">
    <property type="entry name" value="CHP02231"/>
</dbReference>
<keyword evidence="1" id="KW-0175">Coiled coil</keyword>
<dbReference type="RefSeq" id="WP_075775752.1">
    <property type="nucleotide sequence ID" value="NZ_CP019437.1"/>
</dbReference>
<evidence type="ECO:0000256" key="2">
    <source>
        <dbReference type="SAM" id="SignalP"/>
    </source>
</evidence>
<dbReference type="PANTHER" id="PTHR31005:SF8">
    <property type="entry name" value="DUF4139 DOMAIN-CONTAINING PROTEIN"/>
    <property type="match status" value="1"/>
</dbReference>
<feature type="coiled-coil region" evidence="1">
    <location>
        <begin position="99"/>
        <end position="133"/>
    </location>
</feature>
<evidence type="ECO:0008006" key="7">
    <source>
        <dbReference type="Google" id="ProtNLM"/>
    </source>
</evidence>
<keyword evidence="6" id="KW-1185">Reference proteome</keyword>
<feature type="signal peptide" evidence="2">
    <location>
        <begin position="1"/>
        <end position="19"/>
    </location>
</feature>
<dbReference type="EMBL" id="CP019437">
    <property type="protein sequence ID" value="AQS48892.1"/>
    <property type="molecule type" value="Genomic_DNA"/>
</dbReference>
<dbReference type="NCBIfam" id="TIGR02231">
    <property type="entry name" value="mucoidy inhibitor MuiA family protein"/>
    <property type="match status" value="1"/>
</dbReference>
<protein>
    <recommendedName>
        <fullName evidence="7">DUF4139 domain-containing protein</fullName>
    </recommendedName>
</protein>
<dbReference type="Pfam" id="PF13600">
    <property type="entry name" value="DUF4140"/>
    <property type="match status" value="1"/>
</dbReference>
<organism evidence="5 6">
    <name type="scientific">Thioclava nitratireducens</name>
    <dbReference type="NCBI Taxonomy" id="1915078"/>
    <lineage>
        <taxon>Bacteria</taxon>
        <taxon>Pseudomonadati</taxon>
        <taxon>Pseudomonadota</taxon>
        <taxon>Alphaproteobacteria</taxon>
        <taxon>Rhodobacterales</taxon>
        <taxon>Paracoccaceae</taxon>
        <taxon>Thioclava</taxon>
    </lineage>
</organism>
<feature type="domain" description="DUF4140" evidence="4">
    <location>
        <begin position="31"/>
        <end position="128"/>
    </location>
</feature>
<evidence type="ECO:0000259" key="4">
    <source>
        <dbReference type="Pfam" id="PF13600"/>
    </source>
</evidence>
<keyword evidence="2" id="KW-0732">Signal</keyword>
<name>A0ABN4XFA6_9RHOB</name>
<dbReference type="InterPro" id="IPR037291">
    <property type="entry name" value="DUF4139"/>
</dbReference>